<dbReference type="AlphaFoldDB" id="A0A7D5E7X8"/>
<dbReference type="EMBL" id="CP058215">
    <property type="protein sequence ID" value="QLC49939.1"/>
    <property type="molecule type" value="Genomic_DNA"/>
</dbReference>
<accession>A0A7D5E7X8</accession>
<dbReference type="GeneID" id="55821331"/>
<sequence>MVIFEVLCLNLVSAVLYDTAKKITKSHPEALGIYLESIEQLSNKYPELEIDHIQNFLEDEGVKKAITDYLRNPDAEKFLSDLKNQFSIMFDDDFLSEDVESILIDLFQIIESKIEANPTLRNYLEISYLKKIDKAVVEIKKDNDWIAQAMGNEQIEDQYDFFKRVCKLQHKKEVEFISAKYIEELFVPRKKYDDDFQQFLKELNNNREYNKNLPVKNREIEEHNKIIRSQNQETMKKYPHISKKQLLDERKLIKETPYLKPIPIKNCFFVMGEAGIGKTNQLCYLSKKYEEIYPVLFLNGSRMLLTDKDIEQCVTDSFTKILSINSKNVLDSLEKTCSAKNITALFFIDAINECLNLDLMRVCLGNILSYNKDKNIAFIVSCRDIDWRFFETENEIKNCIFDVEKPNLSLLSDEEFKEAWARYKEYFKLDGDISEEIVSICRQPIMLRFFSEAYQGGKVPEQDIKRIEIFNNYWDKKLDGTGEKRAAQNFLFSIADAMVTQKKAELIETEVEEVTDQTTDEPQTTFSKVLSENIILYKEFDSRTKENKIGFTYEAFFEYVIARYFLKKYGTLNDEDLLTQFKQVVETISDFRNLMGATEYIILLLEDTEENGDSQKVYVRMIEILSEYQDKNLRQEAITVIRKLKSVGGIENSLQKLADDNNVEINKGVYDIFKQNYEFFDVTFQRNILCILATKGSNEFLQTPISFVLDYYNRLPSEIQSLIIYFSDCNFINTKRKMSQLLLSETRLPPNIYESAIINLIKEEDRIIRFNILESLSINIDLLDKQNLTFCLNKLIEDVKIDHVQLAKLIEDKQKIIPEKIIIDFIDWSLNHCDYRVKLPIIFLIKAFIENKIISLNEIYFNFIDRLVTDADEDVSQKAEELLFPLLS</sequence>
<dbReference type="InterPro" id="IPR027417">
    <property type="entry name" value="P-loop_NTPase"/>
</dbReference>
<organism evidence="1 2">
    <name type="scientific">Methanolobus zinderi</name>
    <dbReference type="NCBI Taxonomy" id="536044"/>
    <lineage>
        <taxon>Archaea</taxon>
        <taxon>Methanobacteriati</taxon>
        <taxon>Methanobacteriota</taxon>
        <taxon>Stenosarchaea group</taxon>
        <taxon>Methanomicrobia</taxon>
        <taxon>Methanosarcinales</taxon>
        <taxon>Methanosarcinaceae</taxon>
        <taxon>Methanolobus</taxon>
    </lineage>
</organism>
<dbReference type="SUPFAM" id="SSF52540">
    <property type="entry name" value="P-loop containing nucleoside triphosphate hydrolases"/>
    <property type="match status" value="1"/>
</dbReference>
<evidence type="ECO:0000313" key="2">
    <source>
        <dbReference type="Proteomes" id="UP000509594"/>
    </source>
</evidence>
<dbReference type="RefSeq" id="WP_176964995.1">
    <property type="nucleotide sequence ID" value="NZ_CP058215.1"/>
</dbReference>
<evidence type="ECO:0000313" key="1">
    <source>
        <dbReference type="EMBL" id="QLC49939.1"/>
    </source>
</evidence>
<reference evidence="1 2" key="1">
    <citation type="submission" date="2020-06" db="EMBL/GenBank/DDBJ databases">
        <title>Methanolobus halotolerans sp. nov., isolated from a saline lake Tus in Siberia.</title>
        <authorList>
            <person name="Shen Y."/>
            <person name="Chen S.-C."/>
            <person name="Lai M.-C."/>
            <person name="Huang H.-H."/>
            <person name="Chiu H.-H."/>
            <person name="Tang S.-L."/>
            <person name="Rogozin D.Y."/>
            <person name="Degermendzhy A.G."/>
        </authorList>
    </citation>
    <scope>NUCLEOTIDE SEQUENCE [LARGE SCALE GENOMIC DNA]</scope>
    <source>
        <strain evidence="1 2">DSM 21339</strain>
    </source>
</reference>
<keyword evidence="2" id="KW-1185">Reference proteome</keyword>
<name>A0A7D5E7X8_9EURY</name>
<proteinExistence type="predicted"/>
<dbReference type="OrthoDB" id="142930at2157"/>
<evidence type="ECO:0008006" key="3">
    <source>
        <dbReference type="Google" id="ProtNLM"/>
    </source>
</evidence>
<dbReference type="KEGG" id="mzi:HWN40_06610"/>
<gene>
    <name evidence="1" type="ORF">HWN40_06610</name>
</gene>
<dbReference type="Proteomes" id="UP000509594">
    <property type="component" value="Chromosome"/>
</dbReference>
<protein>
    <recommendedName>
        <fullName evidence="3">NACHT domain-containing protein</fullName>
    </recommendedName>
</protein>
<dbReference type="Gene3D" id="3.40.50.300">
    <property type="entry name" value="P-loop containing nucleotide triphosphate hydrolases"/>
    <property type="match status" value="1"/>
</dbReference>